<dbReference type="EMBL" id="JQ067093">
    <property type="protein sequence ID" value="ALH23540.1"/>
    <property type="molecule type" value="Genomic_DNA"/>
</dbReference>
<gene>
    <name evidence="1" type="ORF">PaMx74_05</name>
</gene>
<protein>
    <submittedName>
        <fullName evidence="1">Uncharacterized protein</fullName>
    </submittedName>
</protein>
<organism evidence="1 2">
    <name type="scientific">Pseudomonas phage PaMx74</name>
    <dbReference type="NCBI Taxonomy" id="1175663"/>
    <lineage>
        <taxon>Viruses</taxon>
        <taxon>Duplodnaviria</taxon>
        <taxon>Heunggongvirae</taxon>
        <taxon>Uroviricota</taxon>
        <taxon>Caudoviricetes</taxon>
        <taxon>Mesyanzhinovviridae</taxon>
        <taxon>Bradleyvirinae</taxon>
        <taxon>Cinvestavvirus</taxon>
        <taxon>Cinvestavvirus PaMx74</taxon>
        <taxon>Pamexvirus PaMx74</taxon>
    </lineage>
</organism>
<dbReference type="Proteomes" id="UP000203864">
    <property type="component" value="Segment"/>
</dbReference>
<name>A0A0S0N4V1_9CAUD</name>
<evidence type="ECO:0000313" key="1">
    <source>
        <dbReference type="EMBL" id="ALH23540.1"/>
    </source>
</evidence>
<dbReference type="RefSeq" id="YP_009199444.1">
    <property type="nucleotide sequence ID" value="NC_028809.1"/>
</dbReference>
<sequence>MQTGATPTEWVSAASMCGAWRPADIVLSLEARPVRALLSQGH</sequence>
<proteinExistence type="predicted"/>
<keyword evidence="2" id="KW-1185">Reference proteome</keyword>
<dbReference type="GeneID" id="26626467"/>
<evidence type="ECO:0000313" key="2">
    <source>
        <dbReference type="Proteomes" id="UP000203864"/>
    </source>
</evidence>
<dbReference type="KEGG" id="vg:26626467"/>
<accession>A0A0S0N4V1</accession>
<reference evidence="1 2" key="1">
    <citation type="journal article" date="2012" name="Appl. Environ. Microbiol.">
        <title>High Diversity and Novel Species of Pseudomonas aeruginosa Bacteriophages.</title>
        <authorList>
            <person name="Sepulveda-Robles O."/>
            <person name="Kameyama L."/>
            <person name="Guarneros G."/>
        </authorList>
    </citation>
    <scope>NUCLEOTIDE SEQUENCE [LARGE SCALE GENOMIC DNA]</scope>
</reference>